<proteinExistence type="predicted"/>
<accession>A0ABR6EUR1</accession>
<comment type="caution">
    <text evidence="3">The sequence shown here is derived from an EMBL/GenBank/DDBJ whole genome shotgun (WGS) entry which is preliminary data.</text>
</comment>
<dbReference type="EMBL" id="WNXC01000002">
    <property type="protein sequence ID" value="MBB2149001.1"/>
    <property type="molecule type" value="Genomic_DNA"/>
</dbReference>
<feature type="transmembrane region" description="Helical" evidence="1">
    <location>
        <begin position="58"/>
        <end position="75"/>
    </location>
</feature>
<keyword evidence="1" id="KW-0812">Transmembrane</keyword>
<gene>
    <name evidence="3" type="ORF">GM920_08760</name>
</gene>
<evidence type="ECO:0000313" key="3">
    <source>
        <dbReference type="EMBL" id="MBB2149001.1"/>
    </source>
</evidence>
<evidence type="ECO:0000259" key="2">
    <source>
        <dbReference type="Pfam" id="PF14129"/>
    </source>
</evidence>
<dbReference type="InterPro" id="IPR025381">
    <property type="entry name" value="DUF4296"/>
</dbReference>
<evidence type="ECO:0000256" key="1">
    <source>
        <dbReference type="SAM" id="Phobius"/>
    </source>
</evidence>
<feature type="transmembrane region" description="Helical" evidence="1">
    <location>
        <begin position="20"/>
        <end position="38"/>
    </location>
</feature>
<dbReference type="Pfam" id="PF14129">
    <property type="entry name" value="DUF4296"/>
    <property type="match status" value="1"/>
</dbReference>
<reference evidence="3 4" key="1">
    <citation type="submission" date="2019-11" db="EMBL/GenBank/DDBJ databases">
        <title>Description of Pedobacter sp. LMG 31462T.</title>
        <authorList>
            <person name="Carlier A."/>
            <person name="Qi S."/>
            <person name="Vandamme P."/>
        </authorList>
    </citation>
    <scope>NUCLEOTIDE SEQUENCE [LARGE SCALE GENOMIC DNA]</scope>
    <source>
        <strain evidence="3 4">LMG 31462</strain>
    </source>
</reference>
<evidence type="ECO:0000313" key="4">
    <source>
        <dbReference type="Proteomes" id="UP000636110"/>
    </source>
</evidence>
<protein>
    <submittedName>
        <fullName evidence="3">DUF4296 domain-containing protein</fullName>
    </submittedName>
</protein>
<name>A0ABR6EUR1_9SPHI</name>
<organism evidence="3 4">
    <name type="scientific">Pedobacter gandavensis</name>
    <dbReference type="NCBI Taxonomy" id="2679963"/>
    <lineage>
        <taxon>Bacteria</taxon>
        <taxon>Pseudomonadati</taxon>
        <taxon>Bacteroidota</taxon>
        <taxon>Sphingobacteriia</taxon>
        <taxon>Sphingobacteriales</taxon>
        <taxon>Sphingobacteriaceae</taxon>
        <taxon>Pedobacter</taxon>
    </lineage>
</organism>
<sequence>MLPGILKPRLISPQPHPIRFYILISYLLYSFISIFGKIKNLSELWLRNIDVLSTMRNFLYILSFFLLISACKPGIPKDIIQPDKMPAILSDIHVVDGYVSGIPEVDSAKKVAGSFYKGIYKKFGIDSALFAKSMTYYNDNPKLLDDIYIRVVGDLSKQKALITKSDSLMNDEYKQKLNLKMAADSLAKKSPDYKIRFLLKDTTNLTDSLRKTMEFVQPKMVYKHPN</sequence>
<dbReference type="Proteomes" id="UP000636110">
    <property type="component" value="Unassembled WGS sequence"/>
</dbReference>
<feature type="domain" description="DUF4296" evidence="2">
    <location>
        <begin position="76"/>
        <end position="159"/>
    </location>
</feature>
<keyword evidence="4" id="KW-1185">Reference proteome</keyword>
<keyword evidence="1" id="KW-0472">Membrane</keyword>
<keyword evidence="1" id="KW-1133">Transmembrane helix</keyword>